<accession>A0A5P1X238</accession>
<dbReference type="Gene3D" id="3.90.180.10">
    <property type="entry name" value="Medium-chain alcohol dehydrogenases, catalytic domain"/>
    <property type="match status" value="1"/>
</dbReference>
<dbReference type="PANTHER" id="PTHR43482:SF1">
    <property type="entry name" value="PROTEIN AST1-RELATED"/>
    <property type="match status" value="1"/>
</dbReference>
<dbReference type="InterPro" id="IPR052585">
    <property type="entry name" value="Lipid_raft_assoc_Zn_ADH"/>
</dbReference>
<proteinExistence type="predicted"/>
<dbReference type="KEGG" id="lnn:F0161_00605"/>
<dbReference type="SUPFAM" id="SSF51735">
    <property type="entry name" value="NAD(P)-binding Rossmann-fold domains"/>
    <property type="match status" value="1"/>
</dbReference>
<gene>
    <name evidence="2" type="ORF">F0161_00605</name>
</gene>
<dbReference type="InterPro" id="IPR013149">
    <property type="entry name" value="ADH-like_C"/>
</dbReference>
<reference evidence="2 3" key="1">
    <citation type="submission" date="2019-09" db="EMBL/GenBank/DDBJ databases">
        <title>Complete Genome Sequence of Lactobacillus nenjiangensis SH-Y15, isolated from sauerkraut.</title>
        <authorList>
            <person name="Yang H."/>
        </authorList>
    </citation>
    <scope>NUCLEOTIDE SEQUENCE [LARGE SCALE GENOMIC DNA]</scope>
    <source>
        <strain evidence="2 3">SH-Y15</strain>
    </source>
</reference>
<dbReference type="InterPro" id="IPR013154">
    <property type="entry name" value="ADH-like_N"/>
</dbReference>
<dbReference type="AlphaFoldDB" id="A0A5P1X238"/>
<feature type="domain" description="Enoyl reductase (ER)" evidence="1">
    <location>
        <begin position="35"/>
        <end position="330"/>
    </location>
</feature>
<name>A0A5P1X238_9LACO</name>
<dbReference type="InterPro" id="IPR036291">
    <property type="entry name" value="NAD(P)-bd_dom_sf"/>
</dbReference>
<dbReference type="PANTHER" id="PTHR43482">
    <property type="entry name" value="PROTEIN AST1-RELATED"/>
    <property type="match status" value="1"/>
</dbReference>
<dbReference type="SMART" id="SM00829">
    <property type="entry name" value="PKS_ER"/>
    <property type="match status" value="1"/>
</dbReference>
<dbReference type="InterPro" id="IPR020843">
    <property type="entry name" value="ER"/>
</dbReference>
<dbReference type="Pfam" id="PF08240">
    <property type="entry name" value="ADH_N"/>
    <property type="match status" value="1"/>
</dbReference>
<keyword evidence="3" id="KW-1185">Reference proteome</keyword>
<evidence type="ECO:0000259" key="1">
    <source>
        <dbReference type="SMART" id="SM00829"/>
    </source>
</evidence>
<sequence length="332" mass="35469">MLFICEKVSYHKHIVNHQLKREVTEMKAFGYTKFGGPEVFETIEVNEPEISAGNQVIVETKVVGLNNFERSQRAGMFGGSNFPIIPGRDLVGEIIQVGADVNDFQVGDLVIAQGGPSYADKVVLTTSHIVKKPGNVSNEDAVALVTPGITAYNMLTQFTEVKKGNTVLVNGASGGVGTIIVQVAKALGAHVIGIASSRNEQLLKDLGVDEMGFYDQEDVGAKFANQADVVLNAALNGNNDALIDQVVKPDGQAATVGQGAELPNKPRVNVEHVHPLSATINHKALTELTQMLANGDVKVNIFKQLPLTLQGVIDGHELLESSHAPGRIVLVR</sequence>
<dbReference type="SUPFAM" id="SSF50129">
    <property type="entry name" value="GroES-like"/>
    <property type="match status" value="1"/>
</dbReference>
<dbReference type="InterPro" id="IPR011032">
    <property type="entry name" value="GroES-like_sf"/>
</dbReference>
<dbReference type="CDD" id="cd05289">
    <property type="entry name" value="MDR_like_2"/>
    <property type="match status" value="1"/>
</dbReference>
<dbReference type="Proteomes" id="UP000325295">
    <property type="component" value="Chromosome"/>
</dbReference>
<dbReference type="EMBL" id="CP043939">
    <property type="protein sequence ID" value="QER66511.1"/>
    <property type="molecule type" value="Genomic_DNA"/>
</dbReference>
<protein>
    <submittedName>
        <fullName evidence="2">NADP-dependent oxidoreductase</fullName>
    </submittedName>
</protein>
<dbReference type="OrthoDB" id="9792162at2"/>
<dbReference type="GO" id="GO:0016491">
    <property type="term" value="F:oxidoreductase activity"/>
    <property type="evidence" value="ECO:0007669"/>
    <property type="project" value="InterPro"/>
</dbReference>
<evidence type="ECO:0000313" key="3">
    <source>
        <dbReference type="Proteomes" id="UP000325295"/>
    </source>
</evidence>
<dbReference type="Pfam" id="PF00107">
    <property type="entry name" value="ADH_zinc_N"/>
    <property type="match status" value="1"/>
</dbReference>
<dbReference type="Gene3D" id="3.40.50.720">
    <property type="entry name" value="NAD(P)-binding Rossmann-like Domain"/>
    <property type="match status" value="1"/>
</dbReference>
<organism evidence="2 3">
    <name type="scientific">Paucilactobacillus nenjiangensis</name>
    <dbReference type="NCBI Taxonomy" id="1296540"/>
    <lineage>
        <taxon>Bacteria</taxon>
        <taxon>Bacillati</taxon>
        <taxon>Bacillota</taxon>
        <taxon>Bacilli</taxon>
        <taxon>Lactobacillales</taxon>
        <taxon>Lactobacillaceae</taxon>
        <taxon>Paucilactobacillus</taxon>
    </lineage>
</organism>
<evidence type="ECO:0000313" key="2">
    <source>
        <dbReference type="EMBL" id="QER66511.1"/>
    </source>
</evidence>